<dbReference type="PANTHER" id="PTHR42732:SF2">
    <property type="entry name" value="BETA-MANNOSIDASE"/>
    <property type="match status" value="1"/>
</dbReference>
<feature type="domain" description="Glycoside hydrolase family 2 immunoglobulin-like beta-sandwich" evidence="5">
    <location>
        <begin position="224"/>
        <end position="318"/>
    </location>
</feature>
<feature type="signal peptide" evidence="4">
    <location>
        <begin position="1"/>
        <end position="27"/>
    </location>
</feature>
<dbReference type="InterPro" id="IPR006104">
    <property type="entry name" value="Glyco_hydro_2_N"/>
</dbReference>
<dbReference type="InterPro" id="IPR008979">
    <property type="entry name" value="Galactose-bd-like_sf"/>
</dbReference>
<dbReference type="SUPFAM" id="SSF49303">
    <property type="entry name" value="beta-Galactosidase/glucuronidase domain"/>
    <property type="match status" value="1"/>
</dbReference>
<keyword evidence="4" id="KW-0732">Signal</keyword>
<dbReference type="RefSeq" id="WP_274267042.1">
    <property type="nucleotide sequence ID" value="NZ_CP117880.1"/>
</dbReference>
<sequence>MKRKPNTMILKTMAVACAIATSLSVSFAQQWKPAGDKILTPWGEKLDAAKPHPEYPRPQLKRKGNWQNLNGLWKYKIAAKAETTIPTAWDGDILVPFAVESALSGVGKSVNKDQALWYNSEIVLDKRVQKGRVLLHFGAVDWQCDVYINGKHVGQHEGGFDPFSIDVTAALKKGAKQQLTVRVWDPTSDGPQPRGKQINNPHGIWYTPVTGIWQTVWLEAVPQTYIVATKQTPNVDASSLKVSAQVDAAQAGDLLEVTAYDQGKQIAAASVAVGSEADLNIANPQLWSPDSPKLYDLQVKVLRKGKVVDQADSYFAMRKISVGKDAQGIQRMFLNDKFVFHYGPLDQGWWPDGLHTAPSDEALKFDIVKTKEMGFNMIRKHIKVEPARWYRHCDSLGILVWQDMPSGDLGGNIWDMQPGKISNGSHDKQRSAASEAIYKKEWKSIMDVLHNFPSIVIWVPFNEAWGQFKTKEITEWTMQYDPSRLVNSASGGNFAYTGHILDIHNYPDAAMPDPAIFGDKFVLALGEFGGLGLPVEGHTWQQKDNWGYQSFKNKEELQRRYEEVITNLSSLIPLGLSAGVYTQTTDVEVETNGLMTYDRKVIKIPEATLKSIHNKLYNVDVTK</sequence>
<dbReference type="PANTHER" id="PTHR42732">
    <property type="entry name" value="BETA-GALACTOSIDASE"/>
    <property type="match status" value="1"/>
</dbReference>
<accession>A0ABY7WLV2</accession>
<organism evidence="8 9">
    <name type="scientific">Sphingobacterium oryzagri</name>
    <dbReference type="NCBI Taxonomy" id="3025669"/>
    <lineage>
        <taxon>Bacteria</taxon>
        <taxon>Pseudomonadati</taxon>
        <taxon>Bacteroidota</taxon>
        <taxon>Sphingobacteriia</taxon>
        <taxon>Sphingobacteriales</taxon>
        <taxon>Sphingobacteriaceae</taxon>
        <taxon>Sphingobacterium</taxon>
    </lineage>
</organism>
<dbReference type="InterPro" id="IPR051913">
    <property type="entry name" value="GH2_Domain-Containing"/>
</dbReference>
<name>A0ABY7WLV2_9SPHI</name>
<dbReference type="GO" id="GO:0016787">
    <property type="term" value="F:hydrolase activity"/>
    <property type="evidence" value="ECO:0007669"/>
    <property type="project" value="UniProtKB-KW"/>
</dbReference>
<dbReference type="Gene3D" id="3.20.20.80">
    <property type="entry name" value="Glycosidases"/>
    <property type="match status" value="1"/>
</dbReference>
<dbReference type="InterPro" id="IPR017853">
    <property type="entry name" value="GH"/>
</dbReference>
<dbReference type="Pfam" id="PF00703">
    <property type="entry name" value="Glyco_hydro_2"/>
    <property type="match status" value="1"/>
</dbReference>
<protein>
    <submittedName>
        <fullName evidence="8">Glycoside hydrolase family 2 TIM barrel-domain containing protein</fullName>
    </submittedName>
</protein>
<proteinExistence type="inferred from homology"/>
<keyword evidence="3" id="KW-0326">Glycosidase</keyword>
<dbReference type="Gene3D" id="2.60.120.260">
    <property type="entry name" value="Galactose-binding domain-like"/>
    <property type="match status" value="1"/>
</dbReference>
<feature type="chain" id="PRO_5046841155" evidence="4">
    <location>
        <begin position="28"/>
        <end position="623"/>
    </location>
</feature>
<evidence type="ECO:0000256" key="2">
    <source>
        <dbReference type="ARBA" id="ARBA00022801"/>
    </source>
</evidence>
<evidence type="ECO:0000259" key="7">
    <source>
        <dbReference type="Pfam" id="PF02837"/>
    </source>
</evidence>
<evidence type="ECO:0000313" key="8">
    <source>
        <dbReference type="EMBL" id="WDF68309.1"/>
    </source>
</evidence>
<evidence type="ECO:0000256" key="4">
    <source>
        <dbReference type="SAM" id="SignalP"/>
    </source>
</evidence>
<dbReference type="SUPFAM" id="SSF51445">
    <property type="entry name" value="(Trans)glycosidases"/>
    <property type="match status" value="1"/>
</dbReference>
<dbReference type="Proteomes" id="UP001221558">
    <property type="component" value="Chromosome"/>
</dbReference>
<dbReference type="Pfam" id="PF02836">
    <property type="entry name" value="Glyco_hydro_2_C"/>
    <property type="match status" value="1"/>
</dbReference>
<keyword evidence="2 8" id="KW-0378">Hydrolase</keyword>
<reference evidence="8 9" key="1">
    <citation type="submission" date="2023-02" db="EMBL/GenBank/DDBJ databases">
        <title>Genome sequence of Sphingobacterium sp. KACC 22765.</title>
        <authorList>
            <person name="Kim S."/>
            <person name="Heo J."/>
            <person name="Kwon S.-W."/>
        </authorList>
    </citation>
    <scope>NUCLEOTIDE SEQUENCE [LARGE SCALE GENOMIC DNA]</scope>
    <source>
        <strain evidence="8 9">KACC 22765</strain>
    </source>
</reference>
<dbReference type="SUPFAM" id="SSF49785">
    <property type="entry name" value="Galactose-binding domain-like"/>
    <property type="match status" value="1"/>
</dbReference>
<evidence type="ECO:0000259" key="5">
    <source>
        <dbReference type="Pfam" id="PF00703"/>
    </source>
</evidence>
<feature type="domain" description="Glycoside hydrolase family 2 catalytic" evidence="6">
    <location>
        <begin position="362"/>
        <end position="504"/>
    </location>
</feature>
<dbReference type="InterPro" id="IPR006102">
    <property type="entry name" value="Ig-like_GH2"/>
</dbReference>
<evidence type="ECO:0000256" key="1">
    <source>
        <dbReference type="ARBA" id="ARBA00007401"/>
    </source>
</evidence>
<dbReference type="Pfam" id="PF02837">
    <property type="entry name" value="Glyco_hydro_2_N"/>
    <property type="match status" value="1"/>
</dbReference>
<dbReference type="InterPro" id="IPR013783">
    <property type="entry name" value="Ig-like_fold"/>
</dbReference>
<evidence type="ECO:0000259" key="6">
    <source>
        <dbReference type="Pfam" id="PF02836"/>
    </source>
</evidence>
<gene>
    <name evidence="8" type="ORF">PQ465_18705</name>
</gene>
<evidence type="ECO:0000313" key="9">
    <source>
        <dbReference type="Proteomes" id="UP001221558"/>
    </source>
</evidence>
<dbReference type="Gene3D" id="2.60.40.10">
    <property type="entry name" value="Immunoglobulins"/>
    <property type="match status" value="1"/>
</dbReference>
<feature type="domain" description="Glycosyl hydrolases family 2 sugar binding" evidence="7">
    <location>
        <begin position="111"/>
        <end position="185"/>
    </location>
</feature>
<keyword evidence="9" id="KW-1185">Reference proteome</keyword>
<dbReference type="EMBL" id="CP117880">
    <property type="protein sequence ID" value="WDF68309.1"/>
    <property type="molecule type" value="Genomic_DNA"/>
</dbReference>
<evidence type="ECO:0000256" key="3">
    <source>
        <dbReference type="ARBA" id="ARBA00023295"/>
    </source>
</evidence>
<dbReference type="InterPro" id="IPR006103">
    <property type="entry name" value="Glyco_hydro_2_cat"/>
</dbReference>
<comment type="similarity">
    <text evidence="1">Belongs to the glycosyl hydrolase 2 family.</text>
</comment>
<dbReference type="InterPro" id="IPR036156">
    <property type="entry name" value="Beta-gal/glucu_dom_sf"/>
</dbReference>